<dbReference type="EMBL" id="VSSQ01054223">
    <property type="protein sequence ID" value="MPN08202.1"/>
    <property type="molecule type" value="Genomic_DNA"/>
</dbReference>
<dbReference type="InterPro" id="IPR003593">
    <property type="entry name" value="AAA+_ATPase"/>
</dbReference>
<name>A0A645F3T8_9ZZZZ</name>
<dbReference type="GO" id="GO:0005524">
    <property type="term" value="F:ATP binding"/>
    <property type="evidence" value="ECO:0007669"/>
    <property type="project" value="UniProtKB-KW"/>
</dbReference>
<dbReference type="InterPro" id="IPR017871">
    <property type="entry name" value="ABC_transporter-like_CS"/>
</dbReference>
<dbReference type="InterPro" id="IPR027417">
    <property type="entry name" value="P-loop_NTPase"/>
</dbReference>
<keyword evidence="4 6" id="KW-0067">ATP-binding</keyword>
<comment type="similarity">
    <text evidence="1">Belongs to the ABC transporter superfamily.</text>
</comment>
<dbReference type="InterPro" id="IPR003439">
    <property type="entry name" value="ABC_transporter-like_ATP-bd"/>
</dbReference>
<dbReference type="Gene3D" id="3.40.50.300">
    <property type="entry name" value="P-loop containing nucleotide triphosphate hydrolases"/>
    <property type="match status" value="1"/>
</dbReference>
<feature type="domain" description="ABC transporter" evidence="5">
    <location>
        <begin position="6"/>
        <end position="218"/>
    </location>
</feature>
<dbReference type="Pfam" id="PF00005">
    <property type="entry name" value="ABC_tran"/>
    <property type="match status" value="1"/>
</dbReference>
<dbReference type="PROSITE" id="PS50893">
    <property type="entry name" value="ABC_TRANSPORTER_2"/>
    <property type="match status" value="1"/>
</dbReference>
<evidence type="ECO:0000256" key="4">
    <source>
        <dbReference type="ARBA" id="ARBA00022840"/>
    </source>
</evidence>
<dbReference type="PANTHER" id="PTHR43335">
    <property type="entry name" value="ABC TRANSPORTER, ATP-BINDING PROTEIN"/>
    <property type="match status" value="1"/>
</dbReference>
<dbReference type="PANTHER" id="PTHR43335:SF8">
    <property type="entry name" value="ABC TRANSPORTER, ATP-BINDING PROTEIN"/>
    <property type="match status" value="1"/>
</dbReference>
<evidence type="ECO:0000259" key="5">
    <source>
        <dbReference type="PROSITE" id="PS50893"/>
    </source>
</evidence>
<dbReference type="PROSITE" id="PS00211">
    <property type="entry name" value="ABC_TRANSPORTER_1"/>
    <property type="match status" value="1"/>
</dbReference>
<comment type="caution">
    <text evidence="6">The sequence shown here is derived from an EMBL/GenBank/DDBJ whole genome shotgun (WGS) entry which is preliminary data.</text>
</comment>
<evidence type="ECO:0000256" key="1">
    <source>
        <dbReference type="ARBA" id="ARBA00005417"/>
    </source>
</evidence>
<evidence type="ECO:0000256" key="3">
    <source>
        <dbReference type="ARBA" id="ARBA00022741"/>
    </source>
</evidence>
<evidence type="ECO:0000256" key="2">
    <source>
        <dbReference type="ARBA" id="ARBA00022448"/>
    </source>
</evidence>
<reference evidence="6" key="1">
    <citation type="submission" date="2019-08" db="EMBL/GenBank/DDBJ databases">
        <authorList>
            <person name="Kucharzyk K."/>
            <person name="Murdoch R.W."/>
            <person name="Higgins S."/>
            <person name="Loffler F."/>
        </authorList>
    </citation>
    <scope>NUCLEOTIDE SEQUENCE</scope>
</reference>
<keyword evidence="3" id="KW-0547">Nucleotide-binding</keyword>
<proteinExistence type="inferred from homology"/>
<evidence type="ECO:0000313" key="6">
    <source>
        <dbReference type="EMBL" id="MPN08202.1"/>
    </source>
</evidence>
<dbReference type="AlphaFoldDB" id="A0A645F3T8"/>
<keyword evidence="2" id="KW-0813">Transport</keyword>
<organism evidence="6">
    <name type="scientific">bioreactor metagenome</name>
    <dbReference type="NCBI Taxonomy" id="1076179"/>
    <lineage>
        <taxon>unclassified sequences</taxon>
        <taxon>metagenomes</taxon>
        <taxon>ecological metagenomes</taxon>
    </lineage>
</organism>
<dbReference type="GO" id="GO:0016887">
    <property type="term" value="F:ATP hydrolysis activity"/>
    <property type="evidence" value="ECO:0007669"/>
    <property type="project" value="InterPro"/>
</dbReference>
<dbReference type="EC" id="3.6.3.-" evidence="6"/>
<gene>
    <name evidence="6" type="primary">yxlF_13</name>
    <name evidence="6" type="ORF">SDC9_155483</name>
</gene>
<accession>A0A645F3T8</accession>
<dbReference type="SMART" id="SM00382">
    <property type="entry name" value="AAA"/>
    <property type="match status" value="1"/>
</dbReference>
<keyword evidence="6" id="KW-0378">Hydrolase</keyword>
<dbReference type="SUPFAM" id="SSF52540">
    <property type="entry name" value="P-loop containing nucleoside triphosphate hydrolases"/>
    <property type="match status" value="1"/>
</dbReference>
<sequence length="221" mass="24234">MNDILIDIKNVSKSFRNNKVLDNVSLQLRKGILYGLVGDNGSGKSVLMRLICGFSDADAGEILVLGQKASTRQDHHGEIGIIIETPAFIPRYSARGNLAILAGLQGKIGKRDIDEILKKVGLANTGSKPVSKFSLGMRQRLAIAQAIMENPPILLLDEPFNGLDRHGMKDISQILKQLRDQGTCILLTSHYSQDIGTLCSEVYMLENGRLSLWNNKSYEGA</sequence>
<protein>
    <submittedName>
        <fullName evidence="6">Putative ABC transporter ATP-binding protein YxlF</fullName>
        <ecNumber evidence="6">3.6.3.-</ecNumber>
    </submittedName>
</protein>